<feature type="region of interest" description="Disordered" evidence="1">
    <location>
        <begin position="183"/>
        <end position="209"/>
    </location>
</feature>
<dbReference type="AlphaFoldDB" id="A0A316UEE2"/>
<name>A0A316UEE2_9BASI</name>
<reference evidence="2 3" key="1">
    <citation type="journal article" date="2018" name="Mol. Biol. Evol.">
        <title>Broad Genomic Sampling Reveals a Smut Pathogenic Ancestry of the Fungal Clade Ustilaginomycotina.</title>
        <authorList>
            <person name="Kijpornyongpan T."/>
            <person name="Mondo S.J."/>
            <person name="Barry K."/>
            <person name="Sandor L."/>
            <person name="Lee J."/>
            <person name="Lipzen A."/>
            <person name="Pangilinan J."/>
            <person name="LaButti K."/>
            <person name="Hainaut M."/>
            <person name="Henrissat B."/>
            <person name="Grigoriev I.V."/>
            <person name="Spatafora J.W."/>
            <person name="Aime M.C."/>
        </authorList>
    </citation>
    <scope>NUCLEOTIDE SEQUENCE [LARGE SCALE GENOMIC DNA]</scope>
    <source>
        <strain evidence="2 3">MCA 4718</strain>
    </source>
</reference>
<dbReference type="OrthoDB" id="3363286at2759"/>
<sequence>MAGISRRYSAVSLLLPQKHYALQQAIPCLPASWSTLRSAPPPRPHVGYFSTTRSQEKRRTRRDEADKRPSLSYWVNSRLVVYEEEILANPFYRMLASPLRRCVITKQVMPKDLLISLKPVFLPPDPLEDEEGGNTPVGKAKALEEAFVPDNILHPYFVPSKPGPSAYFCATKSFLRDLINNSQARRSSSAAPSSESSRASKGKGQNHLRLVSPTAYLPDRIEAMITHQLQTRVLQEVELLLTRRGEDNEARRVLLIQSRGKPPTSILDFSPSTLSSSLAPEGRGAEVALPLHYRVHAIFTPQQAVTLKEELGLFLDIEVGEKVGLPQTAVLGPLAVALWRLRNWVVGDGRGIDDEDDE</sequence>
<dbReference type="EMBL" id="KZ819325">
    <property type="protein sequence ID" value="PWN21465.1"/>
    <property type="molecule type" value="Genomic_DNA"/>
</dbReference>
<keyword evidence="3" id="KW-1185">Reference proteome</keyword>
<feature type="compositionally biased region" description="Basic and acidic residues" evidence="1">
    <location>
        <begin position="54"/>
        <end position="67"/>
    </location>
</feature>
<protein>
    <submittedName>
        <fullName evidence="2">Uncharacterized protein</fullName>
    </submittedName>
</protein>
<feature type="region of interest" description="Disordered" evidence="1">
    <location>
        <begin position="40"/>
        <end position="67"/>
    </location>
</feature>
<dbReference type="Proteomes" id="UP000245942">
    <property type="component" value="Unassembled WGS sequence"/>
</dbReference>
<organism evidence="2 3">
    <name type="scientific">Pseudomicrostroma glucosiphilum</name>
    <dbReference type="NCBI Taxonomy" id="1684307"/>
    <lineage>
        <taxon>Eukaryota</taxon>
        <taxon>Fungi</taxon>
        <taxon>Dikarya</taxon>
        <taxon>Basidiomycota</taxon>
        <taxon>Ustilaginomycotina</taxon>
        <taxon>Exobasidiomycetes</taxon>
        <taxon>Microstromatales</taxon>
        <taxon>Microstromatales incertae sedis</taxon>
        <taxon>Pseudomicrostroma</taxon>
    </lineage>
</organism>
<dbReference type="RefSeq" id="XP_025348625.1">
    <property type="nucleotide sequence ID" value="XM_025492264.1"/>
</dbReference>
<feature type="compositionally biased region" description="Low complexity" evidence="1">
    <location>
        <begin position="183"/>
        <end position="199"/>
    </location>
</feature>
<dbReference type="GeneID" id="37013998"/>
<evidence type="ECO:0000313" key="2">
    <source>
        <dbReference type="EMBL" id="PWN21465.1"/>
    </source>
</evidence>
<dbReference type="STRING" id="1684307.A0A316UEE2"/>
<proteinExistence type="predicted"/>
<evidence type="ECO:0000313" key="3">
    <source>
        <dbReference type="Proteomes" id="UP000245942"/>
    </source>
</evidence>
<accession>A0A316UEE2</accession>
<gene>
    <name evidence="2" type="ORF">BCV69DRAFT_282187</name>
</gene>
<evidence type="ECO:0000256" key="1">
    <source>
        <dbReference type="SAM" id="MobiDB-lite"/>
    </source>
</evidence>